<gene>
    <name evidence="3" type="ORF">H8L47_19410</name>
</gene>
<keyword evidence="1" id="KW-0732">Signal</keyword>
<keyword evidence="3" id="KW-0378">Hydrolase</keyword>
<dbReference type="InterPro" id="IPR050491">
    <property type="entry name" value="AmpC-like"/>
</dbReference>
<evidence type="ECO:0000313" key="4">
    <source>
        <dbReference type="Proteomes" id="UP000646911"/>
    </source>
</evidence>
<protein>
    <submittedName>
        <fullName evidence="3">Serine hydrolase</fullName>
    </submittedName>
</protein>
<dbReference type="InterPro" id="IPR001466">
    <property type="entry name" value="Beta-lactam-related"/>
</dbReference>
<sequence length="472" mass="50646">MTPRSTLLFCVALLGNASMPAFAATPVSVTANTAIAKNMDSYLQTTFKPDLPGAAVLVLRDGQPVFKKAYGKASLELNVAMQADAVFHVASVSKQFTGAALLKLAEQGKLDIHAPLSQYLPDTPPAWAAITLSHLASHTSGIPNLYGLPAMRAHFREDLTPAQLFAIAKDLPLLATPGSQFHYATINYTLLAMVINKAAGKSYEAYVDEQFIQPLGLKHTVFSIGNALVPGLVTPYAAGPSTVDFMSHHLGYGGGSYYSNTSDIATWTLALQGGKMLSPASLALMNTPYQLNDGKQVRYGYGLRPHTLNQAGYIQSNGDIPGFHSETVYLPKARVFVALLHNGEGVARTGLQGMVKRLALIATGQVYRAPQAIALDTAMLQAYVGLYQNGGETGKITLEKGKLYAAFSANSPALPISALSATEFFYDDNPDFRLRFVLREGKAVSAHWVEMDALNDEQDAVLARVEAFSQAK</sequence>
<evidence type="ECO:0000259" key="2">
    <source>
        <dbReference type="Pfam" id="PF00144"/>
    </source>
</evidence>
<dbReference type="SUPFAM" id="SSF56601">
    <property type="entry name" value="beta-lactamase/transpeptidase-like"/>
    <property type="match status" value="1"/>
</dbReference>
<reference evidence="3 4" key="1">
    <citation type="submission" date="2020-08" db="EMBL/GenBank/DDBJ databases">
        <title>Novel species isolated from subtropical streams in China.</title>
        <authorList>
            <person name="Lu H."/>
        </authorList>
    </citation>
    <scope>NUCLEOTIDE SEQUENCE [LARGE SCALE GENOMIC DNA]</scope>
    <source>
        <strain evidence="3 4">NL8W</strain>
    </source>
</reference>
<dbReference type="PANTHER" id="PTHR46825:SF9">
    <property type="entry name" value="BETA-LACTAMASE-RELATED DOMAIN-CONTAINING PROTEIN"/>
    <property type="match status" value="1"/>
</dbReference>
<evidence type="ECO:0000313" key="3">
    <source>
        <dbReference type="EMBL" id="MBC3909739.1"/>
    </source>
</evidence>
<proteinExistence type="predicted"/>
<dbReference type="EMBL" id="JACOFX010000011">
    <property type="protein sequence ID" value="MBC3909739.1"/>
    <property type="molecule type" value="Genomic_DNA"/>
</dbReference>
<comment type="caution">
    <text evidence="3">The sequence shown here is derived from an EMBL/GenBank/DDBJ whole genome shotgun (WGS) entry which is preliminary data.</text>
</comment>
<feature type="domain" description="Beta-lactamase-related" evidence="2">
    <location>
        <begin position="48"/>
        <end position="346"/>
    </location>
</feature>
<dbReference type="InterPro" id="IPR012338">
    <property type="entry name" value="Beta-lactam/transpept-like"/>
</dbReference>
<dbReference type="PANTHER" id="PTHR46825">
    <property type="entry name" value="D-ALANYL-D-ALANINE-CARBOXYPEPTIDASE/ENDOPEPTIDASE AMPH"/>
    <property type="match status" value="1"/>
</dbReference>
<dbReference type="Proteomes" id="UP000646911">
    <property type="component" value="Unassembled WGS sequence"/>
</dbReference>
<name>A0ABR6ZDA9_9BURK</name>
<dbReference type="RefSeq" id="WP_186955254.1">
    <property type="nucleotide sequence ID" value="NZ_JACOFX010000011.1"/>
</dbReference>
<feature type="signal peptide" evidence="1">
    <location>
        <begin position="1"/>
        <end position="23"/>
    </location>
</feature>
<evidence type="ECO:0000256" key="1">
    <source>
        <dbReference type="SAM" id="SignalP"/>
    </source>
</evidence>
<feature type="chain" id="PRO_5046894548" evidence="1">
    <location>
        <begin position="24"/>
        <end position="472"/>
    </location>
</feature>
<keyword evidence="4" id="KW-1185">Reference proteome</keyword>
<organism evidence="3 4">
    <name type="scientific">Undibacterium umbellatum</name>
    <dbReference type="NCBI Taxonomy" id="2762300"/>
    <lineage>
        <taxon>Bacteria</taxon>
        <taxon>Pseudomonadati</taxon>
        <taxon>Pseudomonadota</taxon>
        <taxon>Betaproteobacteria</taxon>
        <taxon>Burkholderiales</taxon>
        <taxon>Oxalobacteraceae</taxon>
        <taxon>Undibacterium</taxon>
    </lineage>
</organism>
<accession>A0ABR6ZDA9</accession>
<dbReference type="Gene3D" id="3.40.710.10">
    <property type="entry name" value="DD-peptidase/beta-lactamase superfamily"/>
    <property type="match status" value="1"/>
</dbReference>
<dbReference type="GO" id="GO:0016787">
    <property type="term" value="F:hydrolase activity"/>
    <property type="evidence" value="ECO:0007669"/>
    <property type="project" value="UniProtKB-KW"/>
</dbReference>
<dbReference type="Pfam" id="PF00144">
    <property type="entry name" value="Beta-lactamase"/>
    <property type="match status" value="1"/>
</dbReference>